<dbReference type="Pfam" id="PF16656">
    <property type="entry name" value="Pur_ac_phosph_N"/>
    <property type="match status" value="1"/>
</dbReference>
<dbReference type="PANTHER" id="PTHR45867:SF3">
    <property type="entry name" value="ACID PHOSPHATASE TYPE 7"/>
    <property type="match status" value="1"/>
</dbReference>
<reference evidence="5" key="2">
    <citation type="journal article" date="2022" name="Res Sq">
        <title>Comparative Genomics Reveals Insights into the Divergent Evolution of Astigmatic Mites and Household Pest Adaptations.</title>
        <authorList>
            <person name="Xiong Q."/>
            <person name="Wan A.T.-Y."/>
            <person name="Liu X.-Y."/>
            <person name="Fung C.S.-H."/>
            <person name="Xiao X."/>
            <person name="Malainual N."/>
            <person name="Hou J."/>
            <person name="Wang L."/>
            <person name="Wang M."/>
            <person name="Yang K."/>
            <person name="Cui Y."/>
            <person name="Leung E."/>
            <person name="Nong W."/>
            <person name="Shin S.-K."/>
            <person name="Au S."/>
            <person name="Jeong K.Y."/>
            <person name="Chew F.T."/>
            <person name="Hui J."/>
            <person name="Leung T.F."/>
            <person name="Tungtrongchitr A."/>
            <person name="Zhong N."/>
            <person name="Liu Z."/>
            <person name="Tsui S."/>
        </authorList>
    </citation>
    <scope>NUCLEOTIDE SEQUENCE</scope>
    <source>
        <strain evidence="5">Derf</strain>
        <tissue evidence="5">Whole organism</tissue>
    </source>
</reference>
<dbReference type="Gene3D" id="2.60.40.380">
    <property type="entry name" value="Purple acid phosphatase-like, N-terminal"/>
    <property type="match status" value="1"/>
</dbReference>
<dbReference type="InterPro" id="IPR025733">
    <property type="entry name" value="PAPs_C"/>
</dbReference>
<dbReference type="SUPFAM" id="SSF49363">
    <property type="entry name" value="Purple acid phosphatase, N-terminal domain"/>
    <property type="match status" value="1"/>
</dbReference>
<dbReference type="OrthoDB" id="45007at2759"/>
<dbReference type="GO" id="GO:0046872">
    <property type="term" value="F:metal ion binding"/>
    <property type="evidence" value="ECO:0007669"/>
    <property type="project" value="InterPro"/>
</dbReference>
<accession>A0A922L8Z5</accession>
<dbReference type="InterPro" id="IPR003961">
    <property type="entry name" value="FN3_dom"/>
</dbReference>
<sequence length="458" mass="54153">MKMLLVFVFSIFFSIVVAIEQIHLSLGTDETEMIVTWTIPEQQTPLPHQQARVHYGSNNSSGQLQSVKAEVEHFDDDEAEYCTYRALLKELKPNTTYYYWIEQEKRKSNLYHFKSLPSGNKWLPRFAIYGDLGYVNEQSLPYLKKDVEQNMYDVIFHVGDFAYDLPSENGWCGHNFMRSIEPVASRVPYMTCPGNHEEYNNFSHYDSRFTMLGDRTMPMHNSSLNDRINNHFHSMDIGPAHIIMFSTEYYYYTEYGWNQIRTQFEWLEKDLIQANKNRAKHPWIIVMGHRSLYCLKMGDDSCDHQTMERPEIRQGIHMHRRYNFPREYGLENLFYKYGVDIQFYGHEHFYARLAPIYNYTVLSGKRSTNPYDHPQGPIHITTGSAGNLELHPPFNHLKSWVSCHFLDYGYTRLLFENEYHIRLQQVSDDQHGEVLDEIDIIKSAPQPQWMPQKKKIVS</sequence>
<dbReference type="InterPro" id="IPR029052">
    <property type="entry name" value="Metallo-depent_PP-like"/>
</dbReference>
<dbReference type="CDD" id="cd00839">
    <property type="entry name" value="MPP_PAPs"/>
    <property type="match status" value="1"/>
</dbReference>
<evidence type="ECO:0000256" key="2">
    <source>
        <dbReference type="ARBA" id="ARBA00023180"/>
    </source>
</evidence>
<protein>
    <recommendedName>
        <fullName evidence="3">Purple acid phosphatase</fullName>
        <ecNumber evidence="3">3.1.3.2</ecNumber>
    </recommendedName>
</protein>
<feature type="domain" description="Fibronectin type-III" evidence="4">
    <location>
        <begin position="18"/>
        <end position="118"/>
    </location>
</feature>
<dbReference type="InterPro" id="IPR015914">
    <property type="entry name" value="PAPs_N"/>
</dbReference>
<dbReference type="Pfam" id="PF00149">
    <property type="entry name" value="Metallophos"/>
    <property type="match status" value="1"/>
</dbReference>
<feature type="chain" id="PRO_5038169018" description="Purple acid phosphatase" evidence="3">
    <location>
        <begin position="19"/>
        <end position="458"/>
    </location>
</feature>
<dbReference type="SUPFAM" id="SSF56300">
    <property type="entry name" value="Metallo-dependent phosphatases"/>
    <property type="match status" value="1"/>
</dbReference>
<gene>
    <name evidence="5" type="primary">ACP7_2</name>
    <name evidence="5" type="ORF">DERF_008260</name>
</gene>
<keyword evidence="1 3" id="KW-0732">Signal</keyword>
<keyword evidence="3" id="KW-0378">Hydrolase</keyword>
<evidence type="ECO:0000256" key="1">
    <source>
        <dbReference type="ARBA" id="ARBA00022729"/>
    </source>
</evidence>
<evidence type="ECO:0000313" key="5">
    <source>
        <dbReference type="EMBL" id="KAH9517602.1"/>
    </source>
</evidence>
<evidence type="ECO:0000313" key="6">
    <source>
        <dbReference type="Proteomes" id="UP000790347"/>
    </source>
</evidence>
<dbReference type="AlphaFoldDB" id="A0A922L8Z5"/>
<feature type="signal peptide" evidence="3">
    <location>
        <begin position="1"/>
        <end position="18"/>
    </location>
</feature>
<keyword evidence="6" id="KW-1185">Reference proteome</keyword>
<dbReference type="Pfam" id="PF14008">
    <property type="entry name" value="Metallophos_C"/>
    <property type="match status" value="1"/>
</dbReference>
<evidence type="ECO:0000259" key="4">
    <source>
        <dbReference type="PROSITE" id="PS50853"/>
    </source>
</evidence>
<proteinExistence type="inferred from homology"/>
<dbReference type="Gene3D" id="3.60.21.10">
    <property type="match status" value="1"/>
</dbReference>
<keyword evidence="2" id="KW-0325">Glycoprotein</keyword>
<reference evidence="5" key="1">
    <citation type="submission" date="2013-05" db="EMBL/GenBank/DDBJ databases">
        <authorList>
            <person name="Yim A.K.Y."/>
            <person name="Chan T.F."/>
            <person name="Ji K.M."/>
            <person name="Liu X.Y."/>
            <person name="Zhou J.W."/>
            <person name="Li R.Q."/>
            <person name="Yang K.Y."/>
            <person name="Li J."/>
            <person name="Li M."/>
            <person name="Law P.T.W."/>
            <person name="Wu Y.L."/>
            <person name="Cai Z.L."/>
            <person name="Qin H."/>
            <person name="Bao Y."/>
            <person name="Leung R.K.K."/>
            <person name="Ng P.K.S."/>
            <person name="Zou J."/>
            <person name="Zhong X.J."/>
            <person name="Ran P.X."/>
            <person name="Zhong N.S."/>
            <person name="Liu Z.G."/>
            <person name="Tsui S.K.W."/>
        </authorList>
    </citation>
    <scope>NUCLEOTIDE SEQUENCE</scope>
    <source>
        <strain evidence="5">Derf</strain>
        <tissue evidence="5">Whole organism</tissue>
    </source>
</reference>
<dbReference type="PROSITE" id="PS50853">
    <property type="entry name" value="FN3"/>
    <property type="match status" value="1"/>
</dbReference>
<dbReference type="Proteomes" id="UP000790347">
    <property type="component" value="Unassembled WGS sequence"/>
</dbReference>
<dbReference type="InterPro" id="IPR008963">
    <property type="entry name" value="Purple_acid_Pase-like_N"/>
</dbReference>
<dbReference type="EC" id="3.1.3.2" evidence="3"/>
<comment type="catalytic activity">
    <reaction evidence="3">
        <text>a phosphate monoester + H2O = an alcohol + phosphate</text>
        <dbReference type="Rhea" id="RHEA:15017"/>
        <dbReference type="ChEBI" id="CHEBI:15377"/>
        <dbReference type="ChEBI" id="CHEBI:30879"/>
        <dbReference type="ChEBI" id="CHEBI:43474"/>
        <dbReference type="ChEBI" id="CHEBI:67140"/>
        <dbReference type="EC" id="3.1.3.2"/>
    </reaction>
</comment>
<dbReference type="InterPro" id="IPR041792">
    <property type="entry name" value="MPP_PAP"/>
</dbReference>
<evidence type="ECO:0000256" key="3">
    <source>
        <dbReference type="RuleBase" id="RU361203"/>
    </source>
</evidence>
<dbReference type="PANTHER" id="PTHR45867">
    <property type="entry name" value="PURPLE ACID PHOSPHATASE"/>
    <property type="match status" value="1"/>
</dbReference>
<comment type="similarity">
    <text evidence="3">Belongs to the metallophosphoesterase superfamily. Purple acid phosphatase family.</text>
</comment>
<organism evidence="5 6">
    <name type="scientific">Dermatophagoides farinae</name>
    <name type="common">American house dust mite</name>
    <dbReference type="NCBI Taxonomy" id="6954"/>
    <lineage>
        <taxon>Eukaryota</taxon>
        <taxon>Metazoa</taxon>
        <taxon>Ecdysozoa</taxon>
        <taxon>Arthropoda</taxon>
        <taxon>Chelicerata</taxon>
        <taxon>Arachnida</taxon>
        <taxon>Acari</taxon>
        <taxon>Acariformes</taxon>
        <taxon>Sarcoptiformes</taxon>
        <taxon>Astigmata</taxon>
        <taxon>Psoroptidia</taxon>
        <taxon>Analgoidea</taxon>
        <taxon>Pyroglyphidae</taxon>
        <taxon>Dermatophagoidinae</taxon>
        <taxon>Dermatophagoides</taxon>
    </lineage>
</organism>
<dbReference type="InterPro" id="IPR004843">
    <property type="entry name" value="Calcineurin-like_PHP"/>
</dbReference>
<dbReference type="EMBL" id="ASGP02000003">
    <property type="protein sequence ID" value="KAH9517602.1"/>
    <property type="molecule type" value="Genomic_DNA"/>
</dbReference>
<name>A0A922L8Z5_DERFA</name>
<comment type="caution">
    <text evidence="5">The sequence shown here is derived from an EMBL/GenBank/DDBJ whole genome shotgun (WGS) entry which is preliminary data.</text>
</comment>
<dbReference type="GO" id="GO:0003993">
    <property type="term" value="F:acid phosphatase activity"/>
    <property type="evidence" value="ECO:0007669"/>
    <property type="project" value="UniProtKB-EC"/>
</dbReference>